<proteinExistence type="inferred from homology"/>
<feature type="domain" description="Tyr recombinase" evidence="5">
    <location>
        <begin position="204"/>
        <end position="340"/>
    </location>
</feature>
<evidence type="ECO:0000256" key="2">
    <source>
        <dbReference type="ARBA" id="ARBA00022908"/>
    </source>
</evidence>
<gene>
    <name evidence="6" type="ORF">SAMN05421759_111109</name>
</gene>
<evidence type="ECO:0000259" key="5">
    <source>
        <dbReference type="PROSITE" id="PS51898"/>
    </source>
</evidence>
<dbReference type="InterPro" id="IPR013762">
    <property type="entry name" value="Integrase-like_cat_sf"/>
</dbReference>
<evidence type="ECO:0000313" key="7">
    <source>
        <dbReference type="Proteomes" id="UP000186684"/>
    </source>
</evidence>
<dbReference type="RefSeq" id="WP_327214152.1">
    <property type="nucleotide sequence ID" value="NZ_FTOQ01000011.1"/>
</dbReference>
<evidence type="ECO:0000256" key="1">
    <source>
        <dbReference type="ARBA" id="ARBA00008857"/>
    </source>
</evidence>
<dbReference type="InterPro" id="IPR010998">
    <property type="entry name" value="Integrase_recombinase_N"/>
</dbReference>
<dbReference type="Proteomes" id="UP000186684">
    <property type="component" value="Unassembled WGS sequence"/>
</dbReference>
<dbReference type="InterPro" id="IPR011010">
    <property type="entry name" value="DNA_brk_join_enz"/>
</dbReference>
<dbReference type="Gene3D" id="1.10.443.10">
    <property type="entry name" value="Intergrase catalytic core"/>
    <property type="match status" value="1"/>
</dbReference>
<sequence length="340" mass="37773">MRARNRLSYAFLKKAPAGKHCDGAGLWFVKRDDGGAQWILRVAIHGRRREMGLGGFPDVSLAKARETAGHWRTVAKEGRDPVKERERAARKAARTDHSLQAVALEAFEARKAELKGDGKAGRWFSPLQLHVLPKLGGVPVEELDQRDIRDTLAPIWHEKAETARKALNRLAIVLRHGAAMGLDVDLQAVEKAKALLGNSRHQSTNTPAMQWQEVPNFYASLTEQTPTHLALRLLILTGVRTGPLRHLRLEQIEGGVWTIPGEAMKGRKGKTPDFRVPLSAEASRVIDAARPFVRNGFLFVARGGKPLSDNTLSKYMRERGCDARPHGFRSLTAQLACRDH</sequence>
<dbReference type="GO" id="GO:0006310">
    <property type="term" value="P:DNA recombination"/>
    <property type="evidence" value="ECO:0007669"/>
    <property type="project" value="UniProtKB-KW"/>
</dbReference>
<dbReference type="Gene3D" id="3.30.160.390">
    <property type="entry name" value="Integrase, DNA-binding domain"/>
    <property type="match status" value="1"/>
</dbReference>
<dbReference type="InterPro" id="IPR053876">
    <property type="entry name" value="Phage_int_M"/>
</dbReference>
<keyword evidence="7" id="KW-1185">Reference proteome</keyword>
<dbReference type="InterPro" id="IPR025166">
    <property type="entry name" value="Integrase_DNA_bind_dom"/>
</dbReference>
<dbReference type="GO" id="GO:0003677">
    <property type="term" value="F:DNA binding"/>
    <property type="evidence" value="ECO:0007669"/>
    <property type="project" value="UniProtKB-KW"/>
</dbReference>
<reference evidence="7" key="1">
    <citation type="submission" date="2017-01" db="EMBL/GenBank/DDBJ databases">
        <authorList>
            <person name="Varghese N."/>
            <person name="Submissions S."/>
        </authorList>
    </citation>
    <scope>NUCLEOTIDE SEQUENCE [LARGE SCALE GENOMIC DNA]</scope>
    <source>
        <strain evidence="7">DSM 29430</strain>
    </source>
</reference>
<keyword evidence="2" id="KW-0229">DNA integration</keyword>
<keyword evidence="4" id="KW-0233">DNA recombination</keyword>
<dbReference type="PANTHER" id="PTHR30629:SF2">
    <property type="entry name" value="PROPHAGE INTEGRASE INTS-RELATED"/>
    <property type="match status" value="1"/>
</dbReference>
<dbReference type="Gene3D" id="1.10.150.130">
    <property type="match status" value="1"/>
</dbReference>
<evidence type="ECO:0000256" key="4">
    <source>
        <dbReference type="ARBA" id="ARBA00023172"/>
    </source>
</evidence>
<comment type="similarity">
    <text evidence="1">Belongs to the 'phage' integrase family.</text>
</comment>
<dbReference type="InterPro" id="IPR002104">
    <property type="entry name" value="Integrase_catalytic"/>
</dbReference>
<keyword evidence="3" id="KW-0238">DNA-binding</keyword>
<name>A0A1N7P0G5_9RHOB</name>
<dbReference type="InterPro" id="IPR038488">
    <property type="entry name" value="Integrase_DNA-bd_sf"/>
</dbReference>
<dbReference type="GO" id="GO:0015074">
    <property type="term" value="P:DNA integration"/>
    <property type="evidence" value="ECO:0007669"/>
    <property type="project" value="UniProtKB-KW"/>
</dbReference>
<evidence type="ECO:0000256" key="3">
    <source>
        <dbReference type="ARBA" id="ARBA00023125"/>
    </source>
</evidence>
<evidence type="ECO:0000313" key="6">
    <source>
        <dbReference type="EMBL" id="SIT04135.1"/>
    </source>
</evidence>
<dbReference type="Pfam" id="PF13356">
    <property type="entry name" value="Arm-DNA-bind_3"/>
    <property type="match status" value="1"/>
</dbReference>
<organism evidence="6 7">
    <name type="scientific">Roseivivax lentus</name>
    <dbReference type="NCBI Taxonomy" id="633194"/>
    <lineage>
        <taxon>Bacteria</taxon>
        <taxon>Pseudomonadati</taxon>
        <taxon>Pseudomonadota</taxon>
        <taxon>Alphaproteobacteria</taxon>
        <taxon>Rhodobacterales</taxon>
        <taxon>Roseobacteraceae</taxon>
        <taxon>Roseivivax</taxon>
    </lineage>
</organism>
<dbReference type="STRING" id="633194.SAMN05421759_111109"/>
<dbReference type="InterPro" id="IPR050808">
    <property type="entry name" value="Phage_Integrase"/>
</dbReference>
<dbReference type="EMBL" id="FTOQ01000011">
    <property type="protein sequence ID" value="SIT04135.1"/>
    <property type="molecule type" value="Genomic_DNA"/>
</dbReference>
<dbReference type="AlphaFoldDB" id="A0A1N7P0G5"/>
<dbReference type="SUPFAM" id="SSF56349">
    <property type="entry name" value="DNA breaking-rejoining enzymes"/>
    <property type="match status" value="1"/>
</dbReference>
<dbReference type="PROSITE" id="PS51898">
    <property type="entry name" value="TYR_RECOMBINASE"/>
    <property type="match status" value="1"/>
</dbReference>
<dbReference type="Pfam" id="PF00589">
    <property type="entry name" value="Phage_integrase"/>
    <property type="match status" value="1"/>
</dbReference>
<accession>A0A1N7P0G5</accession>
<dbReference type="Pfam" id="PF22022">
    <property type="entry name" value="Phage_int_M"/>
    <property type="match status" value="1"/>
</dbReference>
<protein>
    <submittedName>
        <fullName evidence="6">Phage integrase family protein</fullName>
    </submittedName>
</protein>
<dbReference type="PANTHER" id="PTHR30629">
    <property type="entry name" value="PROPHAGE INTEGRASE"/>
    <property type="match status" value="1"/>
</dbReference>